<dbReference type="AlphaFoldDB" id="A0A0V1EVP2"/>
<sequence>MSNKNTAPQAAWARLVFKGVKFKDAEQRERAVQRECFISNGDLRNSMQIFPFHCTHTQNCQLEMSTCSSVRQLVDLFLMQCLVETIDPTDKGTVSALAIDCVMLF</sequence>
<dbReference type="EMBL" id="JYDR01000006">
    <property type="protein sequence ID" value="KRY77785.1"/>
    <property type="molecule type" value="Genomic_DNA"/>
</dbReference>
<protein>
    <submittedName>
        <fullName evidence="1">Uncharacterized protein</fullName>
    </submittedName>
</protein>
<name>A0A0V1EVP2_TRIPS</name>
<comment type="caution">
    <text evidence="1">The sequence shown here is derived from an EMBL/GenBank/DDBJ whole genome shotgun (WGS) entry which is preliminary data.</text>
</comment>
<reference evidence="1 2" key="1">
    <citation type="submission" date="2015-01" db="EMBL/GenBank/DDBJ databases">
        <title>Evolution of Trichinella species and genotypes.</title>
        <authorList>
            <person name="Korhonen P.K."/>
            <person name="Edoardo P."/>
            <person name="Giuseppe L.R."/>
            <person name="Gasser R.B."/>
        </authorList>
    </citation>
    <scope>NUCLEOTIDE SEQUENCE [LARGE SCALE GENOMIC DNA]</scope>
    <source>
        <strain evidence="1">ISS13</strain>
    </source>
</reference>
<organism evidence="1 2">
    <name type="scientific">Trichinella pseudospiralis</name>
    <name type="common">Parasitic roundworm</name>
    <dbReference type="NCBI Taxonomy" id="6337"/>
    <lineage>
        <taxon>Eukaryota</taxon>
        <taxon>Metazoa</taxon>
        <taxon>Ecdysozoa</taxon>
        <taxon>Nematoda</taxon>
        <taxon>Enoplea</taxon>
        <taxon>Dorylaimia</taxon>
        <taxon>Trichinellida</taxon>
        <taxon>Trichinellidae</taxon>
        <taxon>Trichinella</taxon>
    </lineage>
</organism>
<proteinExistence type="predicted"/>
<evidence type="ECO:0000313" key="1">
    <source>
        <dbReference type="EMBL" id="KRY77785.1"/>
    </source>
</evidence>
<gene>
    <name evidence="1" type="ORF">T4A_3813</name>
</gene>
<accession>A0A0V1EVP2</accession>
<evidence type="ECO:0000313" key="2">
    <source>
        <dbReference type="Proteomes" id="UP000054632"/>
    </source>
</evidence>
<dbReference type="Proteomes" id="UP000054632">
    <property type="component" value="Unassembled WGS sequence"/>
</dbReference>